<proteinExistence type="predicted"/>
<gene>
    <name evidence="1" type="ORF">LAUMK13_03151</name>
</gene>
<organism evidence="1 2">
    <name type="scientific">Mycobacterium innocens</name>
    <dbReference type="NCBI Taxonomy" id="2341083"/>
    <lineage>
        <taxon>Bacteria</taxon>
        <taxon>Bacillati</taxon>
        <taxon>Actinomycetota</taxon>
        <taxon>Actinomycetes</taxon>
        <taxon>Mycobacteriales</taxon>
        <taxon>Mycobacteriaceae</taxon>
        <taxon>Mycobacterium</taxon>
    </lineage>
</organism>
<reference evidence="1 2" key="1">
    <citation type="submission" date="2018-09" db="EMBL/GenBank/DDBJ databases">
        <authorList>
            <person name="Tagini F."/>
        </authorList>
    </citation>
    <scope>NUCLEOTIDE SEQUENCE [LARGE SCALE GENOMIC DNA]</scope>
    <source>
        <strain evidence="1 2">MK13</strain>
    </source>
</reference>
<sequence length="35" mass="4088">MLVADELAGRPRLELVRKDRRRVEESPDFTEQGDC</sequence>
<name>A0A498Q9W6_9MYCO</name>
<dbReference type="EMBL" id="UPHQ01000161">
    <property type="protein sequence ID" value="VBA40610.1"/>
    <property type="molecule type" value="Genomic_DNA"/>
</dbReference>
<dbReference type="AlphaFoldDB" id="A0A498Q9W6"/>
<protein>
    <submittedName>
        <fullName evidence="1">Uncharacterized protein</fullName>
    </submittedName>
</protein>
<keyword evidence="2" id="KW-1185">Reference proteome</keyword>
<accession>A0A498Q9W6</accession>
<evidence type="ECO:0000313" key="1">
    <source>
        <dbReference type="EMBL" id="VBA40610.1"/>
    </source>
</evidence>
<evidence type="ECO:0000313" key="2">
    <source>
        <dbReference type="Proteomes" id="UP000267289"/>
    </source>
</evidence>
<dbReference type="Proteomes" id="UP000267289">
    <property type="component" value="Unassembled WGS sequence"/>
</dbReference>